<sequence length="358" mass="39776">MVAFVPFNQLLFLKLSRPSFNLHSQAFRVKHLFIDKSFSLAKDCINELVPMLFNGWQMLNHCPSGSPIYPNLWLYRIEGMVLDSHHPGNIPPPSPIVMQSLLKPVYTAHTLESTILEAPLPCTKFNKPSPSGLDPCQLPFQVNFVANFEPNLTYQTALCLQLVAQSIYTLSTSAHTPFQHTTSPFTPTNPLLALFMHFSSHITMEVAMGTEFVSGGRDDGLKHLRKSFRKAWNCLLREGKEVGKVLQTRHLHKPSYTVPCCIEGVVYTHWAGGAIMAVSKWAGVVWWTVGTRYAPTQWCSMLTVCVVPVDGLGKNEPGIWISSVKWSDSKPHTTSETGDLGMSPPIDGGSKLKWGNVG</sequence>
<keyword evidence="3" id="KW-1185">Reference proteome</keyword>
<evidence type="ECO:0000313" key="3">
    <source>
        <dbReference type="Proteomes" id="UP000799118"/>
    </source>
</evidence>
<dbReference type="Proteomes" id="UP000799118">
    <property type="component" value="Unassembled WGS sequence"/>
</dbReference>
<evidence type="ECO:0000256" key="1">
    <source>
        <dbReference type="SAM" id="MobiDB-lite"/>
    </source>
</evidence>
<organism evidence="2 3">
    <name type="scientific">Gymnopus androsaceus JB14</name>
    <dbReference type="NCBI Taxonomy" id="1447944"/>
    <lineage>
        <taxon>Eukaryota</taxon>
        <taxon>Fungi</taxon>
        <taxon>Dikarya</taxon>
        <taxon>Basidiomycota</taxon>
        <taxon>Agaricomycotina</taxon>
        <taxon>Agaricomycetes</taxon>
        <taxon>Agaricomycetidae</taxon>
        <taxon>Agaricales</taxon>
        <taxon>Marasmiineae</taxon>
        <taxon>Omphalotaceae</taxon>
        <taxon>Gymnopus</taxon>
    </lineage>
</organism>
<reference evidence="2" key="1">
    <citation type="journal article" date="2019" name="Environ. Microbiol.">
        <title>Fungal ecological strategies reflected in gene transcription - a case study of two litter decomposers.</title>
        <authorList>
            <person name="Barbi F."/>
            <person name="Kohler A."/>
            <person name="Barry K."/>
            <person name="Baskaran P."/>
            <person name="Daum C."/>
            <person name="Fauchery L."/>
            <person name="Ihrmark K."/>
            <person name="Kuo A."/>
            <person name="LaButti K."/>
            <person name="Lipzen A."/>
            <person name="Morin E."/>
            <person name="Grigoriev I.V."/>
            <person name="Henrissat B."/>
            <person name="Lindahl B."/>
            <person name="Martin F."/>
        </authorList>
    </citation>
    <scope>NUCLEOTIDE SEQUENCE</scope>
    <source>
        <strain evidence="2">JB14</strain>
    </source>
</reference>
<gene>
    <name evidence="2" type="ORF">BT96DRAFT_941140</name>
</gene>
<name>A0A6A4HJ03_9AGAR</name>
<feature type="region of interest" description="Disordered" evidence="1">
    <location>
        <begin position="327"/>
        <end position="349"/>
    </location>
</feature>
<proteinExistence type="predicted"/>
<evidence type="ECO:0000313" key="2">
    <source>
        <dbReference type="EMBL" id="KAE9397084.1"/>
    </source>
</evidence>
<dbReference type="AlphaFoldDB" id="A0A6A4HJ03"/>
<protein>
    <submittedName>
        <fullName evidence="2">Uncharacterized protein</fullName>
    </submittedName>
</protein>
<dbReference type="EMBL" id="ML769502">
    <property type="protein sequence ID" value="KAE9397084.1"/>
    <property type="molecule type" value="Genomic_DNA"/>
</dbReference>
<accession>A0A6A4HJ03</accession>